<feature type="compositionally biased region" description="Low complexity" evidence="1">
    <location>
        <begin position="129"/>
        <end position="143"/>
    </location>
</feature>
<dbReference type="Pfam" id="PF09323">
    <property type="entry name" value="DUF1980"/>
    <property type="match status" value="1"/>
</dbReference>
<keyword evidence="2" id="KW-1133">Transmembrane helix</keyword>
<dbReference type="EMBL" id="JBHSOZ010000010">
    <property type="protein sequence ID" value="MFC5714103.1"/>
    <property type="molecule type" value="Genomic_DNA"/>
</dbReference>
<feature type="transmembrane region" description="Helical" evidence="2">
    <location>
        <begin position="90"/>
        <end position="107"/>
    </location>
</feature>
<evidence type="ECO:0000313" key="6">
    <source>
        <dbReference type="Proteomes" id="UP001596142"/>
    </source>
</evidence>
<proteinExistence type="predicted"/>
<feature type="transmembrane region" description="Helical" evidence="2">
    <location>
        <begin position="44"/>
        <end position="62"/>
    </location>
</feature>
<dbReference type="PANTHER" id="PTHR40047">
    <property type="entry name" value="UPF0703 PROTEIN YCGQ"/>
    <property type="match status" value="1"/>
</dbReference>
<dbReference type="Pfam" id="PF21537">
    <property type="entry name" value="DUF1980_C"/>
    <property type="match status" value="1"/>
</dbReference>
<organism evidence="5 6">
    <name type="scientific">Thalassorhabdus alkalitolerans</name>
    <dbReference type="NCBI Taxonomy" id="2282697"/>
    <lineage>
        <taxon>Bacteria</taxon>
        <taxon>Bacillati</taxon>
        <taxon>Bacillota</taxon>
        <taxon>Bacilli</taxon>
        <taxon>Bacillales</taxon>
        <taxon>Bacillaceae</taxon>
        <taxon>Thalassorhabdus</taxon>
    </lineage>
</organism>
<protein>
    <submittedName>
        <fullName evidence="5">TIGR03943 family putative permease subunit</fullName>
    </submittedName>
</protein>
<dbReference type="Proteomes" id="UP001596142">
    <property type="component" value="Unassembled WGS sequence"/>
</dbReference>
<feature type="domain" description="DUF1980" evidence="4">
    <location>
        <begin position="195"/>
        <end position="332"/>
    </location>
</feature>
<dbReference type="RefSeq" id="WP_385942656.1">
    <property type="nucleotide sequence ID" value="NZ_JBHSOZ010000010.1"/>
</dbReference>
<dbReference type="InterPro" id="IPR052955">
    <property type="entry name" value="UPF0703_membrane_permease"/>
</dbReference>
<sequence>MENQTDTSFHAYIRGIILIGFALLQLGMIISGSIRLYIAPTMLPFVYAATIVLFILGVIQILRSTSKKNEDFYCDCGSDHSMTGRPLTKVMIYGIFVAPVVLGFSLPDQVLDSSVAANRGIQYGSGIFTSPTSSPSPATPAAEASEEQDTANRAEAYLDNPEQYLDDLESGAISASGDSLGEISEEEHYMMEDLYEEEELDSHYKEIADAYENQDEVIITEDNFLDMVSAMDIHLDSFKGKEIEVSGFVYREPEFNENQMVVARFSMTCCIADATVYGLLVESEEAVHYEEDSWVTIRGTIQEGEYGGFTMPSVHLQEITEIDEPDMPYVFPSFR</sequence>
<accession>A0ABW0YU32</accession>
<evidence type="ECO:0000313" key="5">
    <source>
        <dbReference type="EMBL" id="MFC5714103.1"/>
    </source>
</evidence>
<name>A0ABW0YU32_9BACI</name>
<evidence type="ECO:0000259" key="3">
    <source>
        <dbReference type="Pfam" id="PF09323"/>
    </source>
</evidence>
<dbReference type="InterPro" id="IPR048493">
    <property type="entry name" value="DUF1980_N"/>
</dbReference>
<keyword evidence="6" id="KW-1185">Reference proteome</keyword>
<keyword evidence="2" id="KW-0472">Membrane</keyword>
<feature type="domain" description="DUF1980" evidence="3">
    <location>
        <begin position="13"/>
        <end position="122"/>
    </location>
</feature>
<dbReference type="PANTHER" id="PTHR40047:SF1">
    <property type="entry name" value="UPF0703 PROTEIN YCGQ"/>
    <property type="match status" value="1"/>
</dbReference>
<evidence type="ECO:0000256" key="1">
    <source>
        <dbReference type="SAM" id="MobiDB-lite"/>
    </source>
</evidence>
<gene>
    <name evidence="5" type="ORF">ACFPU1_15235</name>
</gene>
<comment type="caution">
    <text evidence="5">The sequence shown here is derived from an EMBL/GenBank/DDBJ whole genome shotgun (WGS) entry which is preliminary data.</text>
</comment>
<feature type="transmembrane region" description="Helical" evidence="2">
    <location>
        <begin position="12"/>
        <end position="38"/>
    </location>
</feature>
<keyword evidence="2" id="KW-0812">Transmembrane</keyword>
<feature type="region of interest" description="Disordered" evidence="1">
    <location>
        <begin position="127"/>
        <end position="150"/>
    </location>
</feature>
<dbReference type="InterPro" id="IPR048447">
    <property type="entry name" value="DUF1980_C"/>
</dbReference>
<evidence type="ECO:0000256" key="2">
    <source>
        <dbReference type="SAM" id="Phobius"/>
    </source>
</evidence>
<dbReference type="InterPro" id="IPR015402">
    <property type="entry name" value="DUF1980"/>
</dbReference>
<reference evidence="6" key="1">
    <citation type="journal article" date="2019" name="Int. J. Syst. Evol. Microbiol.">
        <title>The Global Catalogue of Microorganisms (GCM) 10K type strain sequencing project: providing services to taxonomists for standard genome sequencing and annotation.</title>
        <authorList>
            <consortium name="The Broad Institute Genomics Platform"/>
            <consortium name="The Broad Institute Genome Sequencing Center for Infectious Disease"/>
            <person name="Wu L."/>
            <person name="Ma J."/>
        </authorList>
    </citation>
    <scope>NUCLEOTIDE SEQUENCE [LARGE SCALE GENOMIC DNA]</scope>
    <source>
        <strain evidence="6">CECT 7184</strain>
    </source>
</reference>
<evidence type="ECO:0000259" key="4">
    <source>
        <dbReference type="Pfam" id="PF21537"/>
    </source>
</evidence>
<dbReference type="NCBIfam" id="TIGR03943">
    <property type="entry name" value="TIGR03943 family putative permease subunit"/>
    <property type="match status" value="1"/>
</dbReference>